<reference evidence="1 2" key="1">
    <citation type="submission" date="2020-11" db="EMBL/GenBank/DDBJ databases">
        <authorList>
            <person name="Wallbank WR R."/>
            <person name="Pardo Diaz C."/>
            <person name="Kozak K."/>
            <person name="Martin S."/>
            <person name="Jiggins C."/>
            <person name="Moest M."/>
            <person name="Warren A I."/>
            <person name="Generalovic N T."/>
            <person name="Byers J.R.P. K."/>
            <person name="Montejo-Kovacevich G."/>
            <person name="Yen C E."/>
        </authorList>
    </citation>
    <scope>NUCLEOTIDE SEQUENCE [LARGE SCALE GENOMIC DNA]</scope>
</reference>
<keyword evidence="2" id="KW-1185">Reference proteome</keyword>
<evidence type="ECO:0000313" key="1">
    <source>
        <dbReference type="EMBL" id="CAD7083114.1"/>
    </source>
</evidence>
<sequence length="82" mass="9273">MKFLFVRLCERANRGFRVFLRMGNGKVMSREVFGGVVRKLVCVWSEKMIVVKGARMEMIMPETVMGGGCGNGCLIGLRKMLR</sequence>
<proteinExistence type="predicted"/>
<evidence type="ECO:0000313" key="2">
    <source>
        <dbReference type="Proteomes" id="UP000594454"/>
    </source>
</evidence>
<gene>
    <name evidence="1" type="ORF">HERILL_LOCUS6098</name>
</gene>
<protein>
    <submittedName>
        <fullName evidence="1">Uncharacterized protein</fullName>
    </submittedName>
</protein>
<name>A0A7R8YUT5_HERIL</name>
<dbReference type="EMBL" id="LR899010">
    <property type="protein sequence ID" value="CAD7083114.1"/>
    <property type="molecule type" value="Genomic_DNA"/>
</dbReference>
<dbReference type="InParanoid" id="A0A7R8YUT5"/>
<organism evidence="1 2">
    <name type="scientific">Hermetia illucens</name>
    <name type="common">Black soldier fly</name>
    <dbReference type="NCBI Taxonomy" id="343691"/>
    <lineage>
        <taxon>Eukaryota</taxon>
        <taxon>Metazoa</taxon>
        <taxon>Ecdysozoa</taxon>
        <taxon>Arthropoda</taxon>
        <taxon>Hexapoda</taxon>
        <taxon>Insecta</taxon>
        <taxon>Pterygota</taxon>
        <taxon>Neoptera</taxon>
        <taxon>Endopterygota</taxon>
        <taxon>Diptera</taxon>
        <taxon>Brachycera</taxon>
        <taxon>Stratiomyomorpha</taxon>
        <taxon>Stratiomyidae</taxon>
        <taxon>Hermetiinae</taxon>
        <taxon>Hermetia</taxon>
    </lineage>
</organism>
<accession>A0A7R8YUT5</accession>
<dbReference type="AlphaFoldDB" id="A0A7R8YUT5"/>
<dbReference type="Proteomes" id="UP000594454">
    <property type="component" value="Chromosome 2"/>
</dbReference>